<sequence length="170" mass="18399">MSRFASIVDAISRVMLLVSGFMITAMMLVVLAEVSTRALFGLTDGSLDLTFNGGIEIARFALLFAILYALPCNVDRSQVVVDLFTNTLSDRSIAVLQSICFIGYGLLALAMSYRFWGSVGHSYGSGETTQDLNIPMFYIYAATLVGTGMLCLRSGLVAVRRIREAIGITS</sequence>
<name>A0A840ULJ9_9GAMM</name>
<comment type="subunit">
    <text evidence="9">The complex comprises the extracytoplasmic solute receptor protein and the two transmembrane proteins.</text>
</comment>
<evidence type="ECO:0000256" key="6">
    <source>
        <dbReference type="ARBA" id="ARBA00022989"/>
    </source>
</evidence>
<dbReference type="AlphaFoldDB" id="A0A840ULJ9"/>
<evidence type="ECO:0000259" key="10">
    <source>
        <dbReference type="Pfam" id="PF04290"/>
    </source>
</evidence>
<organism evidence="11 12">
    <name type="scientific">Marinobacter oulmenensis</name>
    <dbReference type="NCBI Taxonomy" id="643747"/>
    <lineage>
        <taxon>Bacteria</taxon>
        <taxon>Pseudomonadati</taxon>
        <taxon>Pseudomonadota</taxon>
        <taxon>Gammaproteobacteria</taxon>
        <taxon>Pseudomonadales</taxon>
        <taxon>Marinobacteraceae</taxon>
        <taxon>Marinobacter</taxon>
    </lineage>
</organism>
<comment type="similarity">
    <text evidence="8 9">Belongs to the TRAP transporter small permease family.</text>
</comment>
<evidence type="ECO:0000256" key="4">
    <source>
        <dbReference type="ARBA" id="ARBA00022519"/>
    </source>
</evidence>
<feature type="transmembrane region" description="Helical" evidence="9">
    <location>
        <begin position="12"/>
        <end position="31"/>
    </location>
</feature>
<evidence type="ECO:0000313" key="12">
    <source>
        <dbReference type="Proteomes" id="UP000591735"/>
    </source>
</evidence>
<reference evidence="11 12" key="1">
    <citation type="submission" date="2020-08" db="EMBL/GenBank/DDBJ databases">
        <title>Genomic Encyclopedia of Type Strains, Phase IV (KMG-IV): sequencing the most valuable type-strain genomes for metagenomic binning, comparative biology and taxonomic classification.</title>
        <authorList>
            <person name="Goeker M."/>
        </authorList>
    </citation>
    <scope>NUCLEOTIDE SEQUENCE [LARGE SCALE GENOMIC DNA]</scope>
    <source>
        <strain evidence="11 12">DSM 22359</strain>
    </source>
</reference>
<evidence type="ECO:0000256" key="3">
    <source>
        <dbReference type="ARBA" id="ARBA00022475"/>
    </source>
</evidence>
<dbReference type="RefSeq" id="WP_183703921.1">
    <property type="nucleotide sequence ID" value="NZ_JACHFE010000005.1"/>
</dbReference>
<accession>A0A840ULJ9</accession>
<keyword evidence="3" id="KW-1003">Cell membrane</keyword>
<comment type="function">
    <text evidence="9">Part of the tripartite ATP-independent periplasmic (TRAP) transport system.</text>
</comment>
<proteinExistence type="inferred from homology"/>
<dbReference type="PANTHER" id="PTHR35011">
    <property type="entry name" value="2,3-DIKETO-L-GULONATE TRAP TRANSPORTER SMALL PERMEASE PROTEIN YIAM"/>
    <property type="match status" value="1"/>
</dbReference>
<dbReference type="InterPro" id="IPR055348">
    <property type="entry name" value="DctQ"/>
</dbReference>
<dbReference type="InterPro" id="IPR007387">
    <property type="entry name" value="TRAP_DctQ"/>
</dbReference>
<keyword evidence="2 9" id="KW-0813">Transport</keyword>
<evidence type="ECO:0000256" key="5">
    <source>
        <dbReference type="ARBA" id="ARBA00022692"/>
    </source>
</evidence>
<protein>
    <recommendedName>
        <fullName evidence="9">TRAP transporter small permease protein</fullName>
    </recommendedName>
</protein>
<feature type="transmembrane region" description="Helical" evidence="9">
    <location>
        <begin position="93"/>
        <end position="116"/>
    </location>
</feature>
<gene>
    <name evidence="11" type="ORF">HNR38_002221</name>
</gene>
<feature type="domain" description="Tripartite ATP-independent periplasmic transporters DctQ component" evidence="10">
    <location>
        <begin position="26"/>
        <end position="163"/>
    </location>
</feature>
<evidence type="ECO:0000256" key="8">
    <source>
        <dbReference type="ARBA" id="ARBA00038436"/>
    </source>
</evidence>
<feature type="transmembrane region" description="Helical" evidence="9">
    <location>
        <begin position="136"/>
        <end position="159"/>
    </location>
</feature>
<feature type="transmembrane region" description="Helical" evidence="9">
    <location>
        <begin position="51"/>
        <end position="72"/>
    </location>
</feature>
<keyword evidence="7 9" id="KW-0472">Membrane</keyword>
<keyword evidence="12" id="KW-1185">Reference proteome</keyword>
<keyword evidence="5 9" id="KW-0812">Transmembrane</keyword>
<comment type="caution">
    <text evidence="11">The sequence shown here is derived from an EMBL/GenBank/DDBJ whole genome shotgun (WGS) entry which is preliminary data.</text>
</comment>
<evidence type="ECO:0000256" key="2">
    <source>
        <dbReference type="ARBA" id="ARBA00022448"/>
    </source>
</evidence>
<dbReference type="Pfam" id="PF04290">
    <property type="entry name" value="DctQ"/>
    <property type="match status" value="1"/>
</dbReference>
<dbReference type="EMBL" id="JACHFE010000005">
    <property type="protein sequence ID" value="MBB5321727.1"/>
    <property type="molecule type" value="Genomic_DNA"/>
</dbReference>
<comment type="subcellular location">
    <subcellularLocation>
        <location evidence="1 9">Cell inner membrane</location>
        <topology evidence="1 9">Multi-pass membrane protein</topology>
    </subcellularLocation>
</comment>
<keyword evidence="4 9" id="KW-0997">Cell inner membrane</keyword>
<evidence type="ECO:0000256" key="7">
    <source>
        <dbReference type="ARBA" id="ARBA00023136"/>
    </source>
</evidence>
<keyword evidence="6 9" id="KW-1133">Transmembrane helix</keyword>
<dbReference type="GO" id="GO:0022857">
    <property type="term" value="F:transmembrane transporter activity"/>
    <property type="evidence" value="ECO:0007669"/>
    <property type="project" value="UniProtKB-UniRule"/>
</dbReference>
<dbReference type="Proteomes" id="UP000591735">
    <property type="component" value="Unassembled WGS sequence"/>
</dbReference>
<evidence type="ECO:0000256" key="1">
    <source>
        <dbReference type="ARBA" id="ARBA00004429"/>
    </source>
</evidence>
<evidence type="ECO:0000313" key="11">
    <source>
        <dbReference type="EMBL" id="MBB5321727.1"/>
    </source>
</evidence>
<evidence type="ECO:0000256" key="9">
    <source>
        <dbReference type="RuleBase" id="RU369079"/>
    </source>
</evidence>
<dbReference type="GO" id="GO:0005886">
    <property type="term" value="C:plasma membrane"/>
    <property type="evidence" value="ECO:0007669"/>
    <property type="project" value="UniProtKB-SubCell"/>
</dbReference>